<sequence length="993" mass="111437">MVKMNISHFSIKNKLLIMLCMTSFLSLFLVCVALVINEKNSARKHLIETLDSVAEFIMSDNDFSGIDHESRVLKEALSSFDLKTDIFFAALYSADGEIYSQYIRHPDKRELFETERQSVIPDHLKIMALLKSKKRHTIFTREYIHLFRPFPVNGIEMGTIHLVADMLQLEERLMTYYKMISLVVAATLAIILLIATRMQKVITAPLLQLMASMEKVTREKNYDVEVIQESHDEFGVLMSHFNGMIKEIHSRNHELKAYNAGLEKMVELRTADLSRAKIELENNVKDLEAARKSAEEAGRSAEESRKAEEVARESAEDARAVAEHARAVAEEASRAKSQFLANMSHEIRTPMNGVLGMTELLLDTELDRTQRHFARTIQDSSESLLMIINDILDFAKIEAGKLELELISFNLQTLVEDVAQLLSSRSHSKRLELAVLIPPETHIFLKGDPGRLRQVMVNLVGNAIKFTEKGEVIIKVSTSLVSSNRVDLHISISDTGIGITPEGIHKLFRPFSQADGSTTRQFGGTGLGLAISMELVELMGGTLEVESQHGIGSKFFFTIPMAISDKMDRYTFFPASESLEGLRVIIIDDNETNREILQRQTSSWGMLSECAESGRIGLEKIRMALQQKNPFDILLLDLDMPGMDGLDVAQEIHSSPELTEISIIMLTSVAAYGDSRKGKDMGILTCLTKPVRQQDLHAALIDIIEGSYPDIADSCEAENTLQDALDKNAKYNLHVLLAEDNMTNQHVAVGMLKKLGCSVDIAENGLKAVEAFSSHHYDLVLMDCQMPVMDGYRATEKIREIELADTTKNRHILIIALTANALKGDRKKCIAAGMDDYLGKPFKFTQLAILFHHWFGEDKCRAENDILPDEIDNEDSLPTVDFTIFEELKTLQIEGEPDIVRQIQDAYLNDGELIVEELQAALADGNFDIVRQKAHTLKSSSANVGALRLSMYARELEKNCKNNEFSDSRDLFDKIQSEFLNVKETLTRGSAIQ</sequence>
<evidence type="ECO:0000256" key="6">
    <source>
        <dbReference type="ARBA" id="ARBA00022679"/>
    </source>
</evidence>
<dbReference type="InterPro" id="IPR003594">
    <property type="entry name" value="HATPase_dom"/>
</dbReference>
<dbReference type="FunFam" id="3.30.565.10:FF:000010">
    <property type="entry name" value="Sensor histidine kinase RcsC"/>
    <property type="match status" value="1"/>
</dbReference>
<dbReference type="InterPro" id="IPR008207">
    <property type="entry name" value="Sig_transdc_His_kin_Hpt_dom"/>
</dbReference>
<dbReference type="PROSITE" id="PS50110">
    <property type="entry name" value="RESPONSE_REGULATORY"/>
    <property type="match status" value="2"/>
</dbReference>
<dbReference type="InterPro" id="IPR003660">
    <property type="entry name" value="HAMP_dom"/>
</dbReference>
<dbReference type="PROSITE" id="PS50885">
    <property type="entry name" value="HAMP"/>
    <property type="match status" value="1"/>
</dbReference>
<evidence type="ECO:0000256" key="10">
    <source>
        <dbReference type="ARBA" id="ARBA00022840"/>
    </source>
</evidence>
<evidence type="ECO:0000256" key="15">
    <source>
        <dbReference type="PROSITE-ProRule" id="PRU00169"/>
    </source>
</evidence>
<keyword evidence="8" id="KW-0547">Nucleotide-binding</keyword>
<evidence type="ECO:0000259" key="20">
    <source>
        <dbReference type="PROSITE" id="PS50885"/>
    </source>
</evidence>
<keyword evidence="12" id="KW-0902">Two-component regulatory system</keyword>
<dbReference type="RefSeq" id="WP_186441657.1">
    <property type="nucleotide sequence ID" value="NZ_LT828559.1"/>
</dbReference>
<keyword evidence="11 17" id="KW-1133">Transmembrane helix</keyword>
<dbReference type="SUPFAM" id="SSF47384">
    <property type="entry name" value="Homodimeric domain of signal transducing histidine kinase"/>
    <property type="match status" value="1"/>
</dbReference>
<keyword evidence="7 17" id="KW-0812">Transmembrane</keyword>
<dbReference type="InterPro" id="IPR011006">
    <property type="entry name" value="CheY-like_superfamily"/>
</dbReference>
<dbReference type="Gene3D" id="3.40.50.2300">
    <property type="match status" value="2"/>
</dbReference>
<dbReference type="SMART" id="SM00387">
    <property type="entry name" value="HATPase_c"/>
    <property type="match status" value="1"/>
</dbReference>
<dbReference type="InterPro" id="IPR005467">
    <property type="entry name" value="His_kinase_dom"/>
</dbReference>
<feature type="transmembrane region" description="Helical" evidence="17">
    <location>
        <begin position="176"/>
        <end position="195"/>
    </location>
</feature>
<evidence type="ECO:0000256" key="16">
    <source>
        <dbReference type="SAM" id="MobiDB-lite"/>
    </source>
</evidence>
<evidence type="ECO:0000259" key="18">
    <source>
        <dbReference type="PROSITE" id="PS50109"/>
    </source>
</evidence>
<dbReference type="GO" id="GO:0000155">
    <property type="term" value="F:phosphorelay sensor kinase activity"/>
    <property type="evidence" value="ECO:0007669"/>
    <property type="project" value="InterPro"/>
</dbReference>
<evidence type="ECO:0000259" key="19">
    <source>
        <dbReference type="PROSITE" id="PS50110"/>
    </source>
</evidence>
<evidence type="ECO:0000259" key="21">
    <source>
        <dbReference type="PROSITE" id="PS50894"/>
    </source>
</evidence>
<keyword evidence="4" id="KW-1003">Cell membrane</keyword>
<dbReference type="CDD" id="cd17546">
    <property type="entry name" value="REC_hyHK_CKI1_RcsC-like"/>
    <property type="match status" value="2"/>
</dbReference>
<dbReference type="FunFam" id="1.10.287.130:FF:000003">
    <property type="entry name" value="Histidine kinase"/>
    <property type="match status" value="1"/>
</dbReference>
<evidence type="ECO:0000256" key="7">
    <source>
        <dbReference type="ARBA" id="ARBA00022692"/>
    </source>
</evidence>
<evidence type="ECO:0000256" key="1">
    <source>
        <dbReference type="ARBA" id="ARBA00000085"/>
    </source>
</evidence>
<dbReference type="GO" id="GO:0005524">
    <property type="term" value="F:ATP binding"/>
    <property type="evidence" value="ECO:0007669"/>
    <property type="project" value="UniProtKB-KW"/>
</dbReference>
<dbReference type="PROSITE" id="PS50894">
    <property type="entry name" value="HPT"/>
    <property type="match status" value="1"/>
</dbReference>
<dbReference type="PANTHER" id="PTHR45339:SF1">
    <property type="entry name" value="HYBRID SIGNAL TRANSDUCTION HISTIDINE KINASE J"/>
    <property type="match status" value="1"/>
</dbReference>
<evidence type="ECO:0000256" key="3">
    <source>
        <dbReference type="ARBA" id="ARBA00012438"/>
    </source>
</evidence>
<dbReference type="InterPro" id="IPR036890">
    <property type="entry name" value="HATPase_C_sf"/>
</dbReference>
<evidence type="ECO:0000256" key="5">
    <source>
        <dbReference type="ARBA" id="ARBA00022553"/>
    </source>
</evidence>
<feature type="modified residue" description="Phosphohistidine" evidence="14">
    <location>
        <position position="935"/>
    </location>
</feature>
<feature type="modified residue" description="4-aspartylphosphate" evidence="15">
    <location>
        <position position="783"/>
    </location>
</feature>
<keyword evidence="23" id="KW-1185">Reference proteome</keyword>
<feature type="domain" description="Histidine kinase" evidence="18">
    <location>
        <begin position="342"/>
        <end position="563"/>
    </location>
</feature>
<evidence type="ECO:0000256" key="14">
    <source>
        <dbReference type="PROSITE-ProRule" id="PRU00110"/>
    </source>
</evidence>
<evidence type="ECO:0000256" key="11">
    <source>
        <dbReference type="ARBA" id="ARBA00022989"/>
    </source>
</evidence>
<feature type="region of interest" description="Disordered" evidence="16">
    <location>
        <begin position="291"/>
        <end position="313"/>
    </location>
</feature>
<evidence type="ECO:0000256" key="17">
    <source>
        <dbReference type="SAM" id="Phobius"/>
    </source>
</evidence>
<feature type="domain" description="Response regulatory" evidence="19">
    <location>
        <begin position="734"/>
        <end position="855"/>
    </location>
</feature>
<dbReference type="CDD" id="cd06225">
    <property type="entry name" value="HAMP"/>
    <property type="match status" value="1"/>
</dbReference>
<dbReference type="Pfam" id="PF01627">
    <property type="entry name" value="Hpt"/>
    <property type="match status" value="1"/>
</dbReference>
<dbReference type="Gene3D" id="1.10.287.130">
    <property type="match status" value="1"/>
</dbReference>
<dbReference type="SMART" id="SM00304">
    <property type="entry name" value="HAMP"/>
    <property type="match status" value="1"/>
</dbReference>
<dbReference type="EC" id="2.7.13.3" evidence="3"/>
<dbReference type="EMBL" id="FWEV01000132">
    <property type="protein sequence ID" value="SLM30230.1"/>
    <property type="molecule type" value="Genomic_DNA"/>
</dbReference>
<dbReference type="SMART" id="SM00388">
    <property type="entry name" value="HisKA"/>
    <property type="match status" value="1"/>
</dbReference>
<dbReference type="PANTHER" id="PTHR45339">
    <property type="entry name" value="HYBRID SIGNAL TRANSDUCTION HISTIDINE KINASE J"/>
    <property type="match status" value="1"/>
</dbReference>
<name>A0A1W1HCM9_9BACT</name>
<evidence type="ECO:0000256" key="12">
    <source>
        <dbReference type="ARBA" id="ARBA00023012"/>
    </source>
</evidence>
<evidence type="ECO:0000256" key="13">
    <source>
        <dbReference type="ARBA" id="ARBA00023136"/>
    </source>
</evidence>
<feature type="domain" description="HAMP" evidence="20">
    <location>
        <begin position="200"/>
        <end position="253"/>
    </location>
</feature>
<dbReference type="InterPro" id="IPR004358">
    <property type="entry name" value="Sig_transdc_His_kin-like_C"/>
</dbReference>
<dbReference type="SUPFAM" id="SSF55874">
    <property type="entry name" value="ATPase domain of HSP90 chaperone/DNA topoisomerase II/histidine kinase"/>
    <property type="match status" value="1"/>
</dbReference>
<reference evidence="22 23" key="1">
    <citation type="submission" date="2017-03" db="EMBL/GenBank/DDBJ databases">
        <authorList>
            <person name="Afonso C.L."/>
            <person name="Miller P.J."/>
            <person name="Scott M.A."/>
            <person name="Spackman E."/>
            <person name="Goraichik I."/>
            <person name="Dimitrov K.M."/>
            <person name="Suarez D.L."/>
            <person name="Swayne D.E."/>
        </authorList>
    </citation>
    <scope>NUCLEOTIDE SEQUENCE [LARGE SCALE GENOMIC DNA]</scope>
    <source>
        <strain evidence="22">PRJEB14757</strain>
    </source>
</reference>
<dbReference type="InterPro" id="IPR001789">
    <property type="entry name" value="Sig_transdc_resp-reg_receiver"/>
</dbReference>
<dbReference type="AlphaFoldDB" id="A0A1W1HCM9"/>
<feature type="modified residue" description="4-aspartylphosphate" evidence="15">
    <location>
        <position position="637"/>
    </location>
</feature>
<dbReference type="Proteomes" id="UP000191931">
    <property type="component" value="Unassembled WGS sequence"/>
</dbReference>
<keyword evidence="13 17" id="KW-0472">Membrane</keyword>
<evidence type="ECO:0000256" key="2">
    <source>
        <dbReference type="ARBA" id="ARBA00004651"/>
    </source>
</evidence>
<dbReference type="CDD" id="cd16922">
    <property type="entry name" value="HATPase_EvgS-ArcB-TorS-like"/>
    <property type="match status" value="1"/>
</dbReference>
<dbReference type="InterPro" id="IPR036097">
    <property type="entry name" value="HisK_dim/P_sf"/>
</dbReference>
<dbReference type="SUPFAM" id="SSF47226">
    <property type="entry name" value="Histidine-containing phosphotransfer domain, HPT domain"/>
    <property type="match status" value="1"/>
</dbReference>
<proteinExistence type="predicted"/>
<evidence type="ECO:0000256" key="9">
    <source>
        <dbReference type="ARBA" id="ARBA00022777"/>
    </source>
</evidence>
<keyword evidence="10" id="KW-0067">ATP-binding</keyword>
<dbReference type="Pfam" id="PF00672">
    <property type="entry name" value="HAMP"/>
    <property type="match status" value="1"/>
</dbReference>
<accession>A0A1W1HCM9</accession>
<dbReference type="InterPro" id="IPR003661">
    <property type="entry name" value="HisK_dim/P_dom"/>
</dbReference>
<organism evidence="22 23">
    <name type="scientific">Desulfamplus magnetovallimortis</name>
    <dbReference type="NCBI Taxonomy" id="1246637"/>
    <lineage>
        <taxon>Bacteria</taxon>
        <taxon>Pseudomonadati</taxon>
        <taxon>Thermodesulfobacteriota</taxon>
        <taxon>Desulfobacteria</taxon>
        <taxon>Desulfobacterales</taxon>
        <taxon>Desulfobacteraceae</taxon>
        <taxon>Desulfamplus</taxon>
    </lineage>
</organism>
<evidence type="ECO:0000256" key="8">
    <source>
        <dbReference type="ARBA" id="ARBA00022741"/>
    </source>
</evidence>
<gene>
    <name evidence="22" type="ORF">MTBBW1_2170001</name>
</gene>
<dbReference type="Pfam" id="PF00072">
    <property type="entry name" value="Response_reg"/>
    <property type="match status" value="2"/>
</dbReference>
<dbReference type="SUPFAM" id="SSF52172">
    <property type="entry name" value="CheY-like"/>
    <property type="match status" value="2"/>
</dbReference>
<keyword evidence="6" id="KW-0808">Transferase</keyword>
<dbReference type="GO" id="GO:0005886">
    <property type="term" value="C:plasma membrane"/>
    <property type="evidence" value="ECO:0007669"/>
    <property type="project" value="UniProtKB-SubCell"/>
</dbReference>
<dbReference type="SMART" id="SM00448">
    <property type="entry name" value="REC"/>
    <property type="match status" value="2"/>
</dbReference>
<dbReference type="Pfam" id="PF00512">
    <property type="entry name" value="HisKA"/>
    <property type="match status" value="1"/>
</dbReference>
<dbReference type="Gene3D" id="1.20.120.160">
    <property type="entry name" value="HPT domain"/>
    <property type="match status" value="1"/>
</dbReference>
<comment type="subcellular location">
    <subcellularLocation>
        <location evidence="2">Cell membrane</location>
        <topology evidence="2">Multi-pass membrane protein</topology>
    </subcellularLocation>
</comment>
<dbReference type="Gene3D" id="3.30.565.10">
    <property type="entry name" value="Histidine kinase-like ATPase, C-terminal domain"/>
    <property type="match status" value="1"/>
</dbReference>
<keyword evidence="5 15" id="KW-0597">Phosphoprotein</keyword>
<protein>
    <recommendedName>
        <fullName evidence="3">histidine kinase</fullName>
        <ecNumber evidence="3">2.7.13.3</ecNumber>
    </recommendedName>
</protein>
<evidence type="ECO:0000313" key="22">
    <source>
        <dbReference type="EMBL" id="SLM30230.1"/>
    </source>
</evidence>
<evidence type="ECO:0000256" key="4">
    <source>
        <dbReference type="ARBA" id="ARBA00022475"/>
    </source>
</evidence>
<feature type="domain" description="HPt" evidence="21">
    <location>
        <begin position="896"/>
        <end position="989"/>
    </location>
</feature>
<dbReference type="PROSITE" id="PS50109">
    <property type="entry name" value="HIS_KIN"/>
    <property type="match status" value="1"/>
</dbReference>
<evidence type="ECO:0000313" key="23">
    <source>
        <dbReference type="Proteomes" id="UP000191931"/>
    </source>
</evidence>
<dbReference type="InterPro" id="IPR036641">
    <property type="entry name" value="HPT_dom_sf"/>
</dbReference>
<dbReference type="CDD" id="cd00082">
    <property type="entry name" value="HisKA"/>
    <property type="match status" value="1"/>
</dbReference>
<dbReference type="Gene3D" id="6.10.340.10">
    <property type="match status" value="1"/>
</dbReference>
<dbReference type="STRING" id="1246637.MTBBW1_2170001"/>
<comment type="catalytic activity">
    <reaction evidence="1">
        <text>ATP + protein L-histidine = ADP + protein N-phospho-L-histidine.</text>
        <dbReference type="EC" id="2.7.13.3"/>
    </reaction>
</comment>
<feature type="domain" description="Response regulatory" evidence="19">
    <location>
        <begin position="583"/>
        <end position="704"/>
    </location>
</feature>
<feature type="transmembrane region" description="Helical" evidence="17">
    <location>
        <begin position="15"/>
        <end position="36"/>
    </location>
</feature>
<dbReference type="SUPFAM" id="SSF158472">
    <property type="entry name" value="HAMP domain-like"/>
    <property type="match status" value="1"/>
</dbReference>
<dbReference type="PRINTS" id="PR00344">
    <property type="entry name" value="BCTRLSENSOR"/>
</dbReference>
<dbReference type="Pfam" id="PF02518">
    <property type="entry name" value="HATPase_c"/>
    <property type="match status" value="1"/>
</dbReference>
<keyword evidence="9 22" id="KW-0418">Kinase</keyword>